<accession>A0A518D9F5</accession>
<dbReference type="Pfam" id="PF02699">
    <property type="entry name" value="YajC"/>
    <property type="match status" value="1"/>
</dbReference>
<evidence type="ECO:0000256" key="2">
    <source>
        <dbReference type="ARBA" id="ARBA00006742"/>
    </source>
</evidence>
<dbReference type="KEGG" id="pnd:Pla175_14900"/>
<keyword evidence="4" id="KW-0813">Transport</keyword>
<comment type="similarity">
    <text evidence="2">Belongs to the YajC family.</text>
</comment>
<name>A0A518D9F5_9BACT</name>
<feature type="transmembrane region" description="Helical" evidence="11">
    <location>
        <begin position="19"/>
        <end position="38"/>
    </location>
</feature>
<evidence type="ECO:0000256" key="11">
    <source>
        <dbReference type="SAM" id="Phobius"/>
    </source>
</evidence>
<proteinExistence type="inferred from homology"/>
<dbReference type="NCBIfam" id="TIGR00739">
    <property type="entry name" value="yajC"/>
    <property type="match status" value="1"/>
</dbReference>
<dbReference type="PANTHER" id="PTHR33909">
    <property type="entry name" value="SEC TRANSLOCON ACCESSORY COMPLEX SUBUNIT YAJC"/>
    <property type="match status" value="1"/>
</dbReference>
<gene>
    <name evidence="12" type="ORF">Pla175_14900</name>
</gene>
<keyword evidence="6 11" id="KW-0812">Transmembrane</keyword>
<keyword evidence="8 11" id="KW-1133">Transmembrane helix</keyword>
<evidence type="ECO:0000256" key="4">
    <source>
        <dbReference type="ARBA" id="ARBA00022448"/>
    </source>
</evidence>
<evidence type="ECO:0000256" key="9">
    <source>
        <dbReference type="ARBA" id="ARBA00023010"/>
    </source>
</evidence>
<keyword evidence="10 11" id="KW-0472">Membrane</keyword>
<evidence type="ECO:0000256" key="8">
    <source>
        <dbReference type="ARBA" id="ARBA00022989"/>
    </source>
</evidence>
<keyword evidence="13" id="KW-1185">Reference proteome</keyword>
<dbReference type="InterPro" id="IPR003849">
    <property type="entry name" value="Preprotein_translocase_YajC"/>
</dbReference>
<dbReference type="PANTHER" id="PTHR33909:SF1">
    <property type="entry name" value="SEC TRANSLOCON ACCESSORY COMPLEX SUBUNIT YAJC"/>
    <property type="match status" value="1"/>
</dbReference>
<evidence type="ECO:0000256" key="6">
    <source>
        <dbReference type="ARBA" id="ARBA00022692"/>
    </source>
</evidence>
<evidence type="ECO:0000256" key="7">
    <source>
        <dbReference type="ARBA" id="ARBA00022927"/>
    </source>
</evidence>
<keyword evidence="9" id="KW-0811">Translocation</keyword>
<dbReference type="Proteomes" id="UP000317429">
    <property type="component" value="Chromosome"/>
</dbReference>
<dbReference type="AlphaFoldDB" id="A0A518D9F5"/>
<evidence type="ECO:0000313" key="13">
    <source>
        <dbReference type="Proteomes" id="UP000317429"/>
    </source>
</evidence>
<dbReference type="SMART" id="SM01323">
    <property type="entry name" value="YajC"/>
    <property type="match status" value="1"/>
</dbReference>
<reference evidence="12 13" key="1">
    <citation type="submission" date="2019-02" db="EMBL/GenBank/DDBJ databases">
        <title>Deep-cultivation of Planctomycetes and their phenomic and genomic characterization uncovers novel biology.</title>
        <authorList>
            <person name="Wiegand S."/>
            <person name="Jogler M."/>
            <person name="Boedeker C."/>
            <person name="Pinto D."/>
            <person name="Vollmers J."/>
            <person name="Rivas-Marin E."/>
            <person name="Kohn T."/>
            <person name="Peeters S.H."/>
            <person name="Heuer A."/>
            <person name="Rast P."/>
            <person name="Oberbeckmann S."/>
            <person name="Bunk B."/>
            <person name="Jeske O."/>
            <person name="Meyerdierks A."/>
            <person name="Storesund J.E."/>
            <person name="Kallscheuer N."/>
            <person name="Luecker S."/>
            <person name="Lage O.M."/>
            <person name="Pohl T."/>
            <person name="Merkel B.J."/>
            <person name="Hornburger P."/>
            <person name="Mueller R.-W."/>
            <person name="Bruemmer F."/>
            <person name="Labrenz M."/>
            <person name="Spormann A.M."/>
            <person name="Op den Camp H."/>
            <person name="Overmann J."/>
            <person name="Amann R."/>
            <person name="Jetten M.S.M."/>
            <person name="Mascher T."/>
            <person name="Medema M.H."/>
            <person name="Devos D.P."/>
            <person name="Kaster A.-K."/>
            <person name="Ovreas L."/>
            <person name="Rohde M."/>
            <person name="Galperin M.Y."/>
            <person name="Jogler C."/>
        </authorList>
    </citation>
    <scope>NUCLEOTIDE SEQUENCE [LARGE SCALE GENOMIC DNA]</scope>
    <source>
        <strain evidence="12 13">Pla175</strain>
    </source>
</reference>
<dbReference type="GO" id="GO:0015031">
    <property type="term" value="P:protein transport"/>
    <property type="evidence" value="ECO:0007669"/>
    <property type="project" value="UniProtKB-KW"/>
</dbReference>
<organism evidence="12 13">
    <name type="scientific">Pirellulimonas nuda</name>
    <dbReference type="NCBI Taxonomy" id="2528009"/>
    <lineage>
        <taxon>Bacteria</taxon>
        <taxon>Pseudomonadati</taxon>
        <taxon>Planctomycetota</taxon>
        <taxon>Planctomycetia</taxon>
        <taxon>Pirellulales</taxon>
        <taxon>Lacipirellulaceae</taxon>
        <taxon>Pirellulimonas</taxon>
    </lineage>
</organism>
<evidence type="ECO:0000313" key="12">
    <source>
        <dbReference type="EMBL" id="QDU88119.1"/>
    </source>
</evidence>
<keyword evidence="7" id="KW-0653">Protein transport</keyword>
<evidence type="ECO:0000256" key="3">
    <source>
        <dbReference type="ARBA" id="ARBA00014962"/>
    </source>
</evidence>
<evidence type="ECO:0000256" key="5">
    <source>
        <dbReference type="ARBA" id="ARBA00022475"/>
    </source>
</evidence>
<dbReference type="GO" id="GO:0005886">
    <property type="term" value="C:plasma membrane"/>
    <property type="evidence" value="ECO:0007669"/>
    <property type="project" value="UniProtKB-SubCell"/>
</dbReference>
<evidence type="ECO:0000256" key="1">
    <source>
        <dbReference type="ARBA" id="ARBA00004162"/>
    </source>
</evidence>
<comment type="subcellular location">
    <subcellularLocation>
        <location evidence="1">Cell membrane</location>
        <topology evidence="1">Single-pass membrane protein</topology>
    </subcellularLocation>
</comment>
<keyword evidence="5" id="KW-1003">Cell membrane</keyword>
<sequence length="119" mass="12990">MGAILPLAEPAPDAGPAGILQFAMPAVTIALLAYFLLFQPQRMKDQRLRQLVDNLKENDHVITSGGLHGVVTAVQREQGRVTLRIDETTGAKVRVDLWAISRVADKDSENTPSDSKTKK</sequence>
<dbReference type="PRINTS" id="PR01853">
    <property type="entry name" value="YAJCTRNLCASE"/>
</dbReference>
<evidence type="ECO:0000256" key="10">
    <source>
        <dbReference type="ARBA" id="ARBA00023136"/>
    </source>
</evidence>
<dbReference type="EMBL" id="CP036291">
    <property type="protein sequence ID" value="QDU88119.1"/>
    <property type="molecule type" value="Genomic_DNA"/>
</dbReference>
<protein>
    <recommendedName>
        <fullName evidence="3">Sec translocon accessory complex subunit YajC</fullName>
    </recommendedName>
</protein>